<sequence length="126" mass="13622">MEGIAETNNQNQDEALPGPAREVVTDVPQPDTQTGPADQKTFGADERTPKDMPADTTAQLVPEEKTQAESSVVAPQTVVDEKTPQAATDEKKAQPESSSQAQQKKSIIMCKPCNRKLNNRTTTTIT</sequence>
<organism evidence="2 3">
    <name type="scientific">Puccinia striiformis</name>
    <dbReference type="NCBI Taxonomy" id="27350"/>
    <lineage>
        <taxon>Eukaryota</taxon>
        <taxon>Fungi</taxon>
        <taxon>Dikarya</taxon>
        <taxon>Basidiomycota</taxon>
        <taxon>Pucciniomycotina</taxon>
        <taxon>Pucciniomycetes</taxon>
        <taxon>Pucciniales</taxon>
        <taxon>Pucciniaceae</taxon>
        <taxon>Puccinia</taxon>
    </lineage>
</organism>
<accession>A0A2S4W1H4</accession>
<name>A0A2S4W1H4_9BASI</name>
<feature type="compositionally biased region" description="Polar residues" evidence="1">
    <location>
        <begin position="1"/>
        <end position="13"/>
    </location>
</feature>
<dbReference type="EMBL" id="PKSL01000011">
    <property type="protein sequence ID" value="POW15624.1"/>
    <property type="molecule type" value="Genomic_DNA"/>
</dbReference>
<feature type="compositionally biased region" description="Low complexity" evidence="1">
    <location>
        <begin position="95"/>
        <end position="106"/>
    </location>
</feature>
<dbReference type="VEuPathDB" id="FungiDB:PSHT_10455"/>
<gene>
    <name evidence="2" type="ORF">PSTT_01991</name>
</gene>
<dbReference type="Proteomes" id="UP000239156">
    <property type="component" value="Unassembled WGS sequence"/>
</dbReference>
<feature type="compositionally biased region" description="Basic and acidic residues" evidence="1">
    <location>
        <begin position="79"/>
        <end position="94"/>
    </location>
</feature>
<dbReference type="AlphaFoldDB" id="A0A2S4W1H4"/>
<evidence type="ECO:0000256" key="1">
    <source>
        <dbReference type="SAM" id="MobiDB-lite"/>
    </source>
</evidence>
<reference evidence="2" key="1">
    <citation type="submission" date="2017-12" db="EMBL/GenBank/DDBJ databases">
        <title>Gene loss provides genomic basis for host adaptation in cereal stripe rust fungi.</title>
        <authorList>
            <person name="Xia C."/>
        </authorList>
    </citation>
    <scope>NUCLEOTIDE SEQUENCE [LARGE SCALE GENOMIC DNA]</scope>
    <source>
        <strain evidence="2">93-210</strain>
    </source>
</reference>
<feature type="compositionally biased region" description="Basic and acidic residues" evidence="1">
    <location>
        <begin position="43"/>
        <end position="53"/>
    </location>
</feature>
<comment type="caution">
    <text evidence="2">The sequence shown here is derived from an EMBL/GenBank/DDBJ whole genome shotgun (WGS) entry which is preliminary data.</text>
</comment>
<evidence type="ECO:0000313" key="2">
    <source>
        <dbReference type="EMBL" id="POW15624.1"/>
    </source>
</evidence>
<feature type="region of interest" description="Disordered" evidence="1">
    <location>
        <begin position="1"/>
        <end position="107"/>
    </location>
</feature>
<evidence type="ECO:0000313" key="3">
    <source>
        <dbReference type="Proteomes" id="UP000239156"/>
    </source>
</evidence>
<proteinExistence type="predicted"/>
<keyword evidence="3" id="KW-1185">Reference proteome</keyword>
<protein>
    <submittedName>
        <fullName evidence="2">Uncharacterized protein</fullName>
    </submittedName>
</protein>
<dbReference type="VEuPathDB" id="FungiDB:PSTT_01991"/>